<dbReference type="InterPro" id="IPR029063">
    <property type="entry name" value="SAM-dependent_MTases_sf"/>
</dbReference>
<evidence type="ECO:0000256" key="2">
    <source>
        <dbReference type="ARBA" id="ARBA00022842"/>
    </source>
</evidence>
<feature type="region of interest" description="Disordered" evidence="3">
    <location>
        <begin position="1"/>
        <end position="28"/>
    </location>
</feature>
<protein>
    <submittedName>
        <fullName evidence="4">Uncharacterized protein</fullName>
    </submittedName>
</protein>
<dbReference type="PANTHER" id="PTHR31009">
    <property type="entry name" value="S-ADENOSYL-L-METHIONINE:CARBOXYL METHYLTRANSFERASE FAMILY PROTEIN"/>
    <property type="match status" value="1"/>
</dbReference>
<evidence type="ECO:0000256" key="3">
    <source>
        <dbReference type="SAM" id="MobiDB-lite"/>
    </source>
</evidence>
<dbReference type="Pfam" id="PF03492">
    <property type="entry name" value="Methyltransf_7"/>
    <property type="match status" value="1"/>
</dbReference>
<keyword evidence="5" id="KW-1185">Reference proteome</keyword>
<dbReference type="Gene3D" id="1.10.1200.270">
    <property type="entry name" value="Methyltransferase, alpha-helical capping domain"/>
    <property type="match status" value="1"/>
</dbReference>
<keyword evidence="1" id="KW-0479">Metal-binding</keyword>
<keyword evidence="2" id="KW-0460">Magnesium</keyword>
<proteinExistence type="predicted"/>
<organism evidence="4 5">
    <name type="scientific">Apatococcus lobatus</name>
    <dbReference type="NCBI Taxonomy" id="904363"/>
    <lineage>
        <taxon>Eukaryota</taxon>
        <taxon>Viridiplantae</taxon>
        <taxon>Chlorophyta</taxon>
        <taxon>core chlorophytes</taxon>
        <taxon>Trebouxiophyceae</taxon>
        <taxon>Chlorellales</taxon>
        <taxon>Chlorellaceae</taxon>
        <taxon>Apatococcus</taxon>
    </lineage>
</organism>
<evidence type="ECO:0000313" key="4">
    <source>
        <dbReference type="EMBL" id="KAK9825756.1"/>
    </source>
</evidence>
<gene>
    <name evidence="4" type="ORF">WJX74_004712</name>
</gene>
<dbReference type="EMBL" id="JALJOS010000023">
    <property type="protein sequence ID" value="KAK9825756.1"/>
    <property type="molecule type" value="Genomic_DNA"/>
</dbReference>
<dbReference type="GO" id="GO:0008168">
    <property type="term" value="F:methyltransferase activity"/>
    <property type="evidence" value="ECO:0007669"/>
    <property type="project" value="InterPro"/>
</dbReference>
<accession>A0AAW1QX41</accession>
<dbReference type="InterPro" id="IPR005299">
    <property type="entry name" value="MeTrfase_7"/>
</dbReference>
<reference evidence="4 5" key="1">
    <citation type="journal article" date="2024" name="Nat. Commun.">
        <title>Phylogenomics reveals the evolutionary origins of lichenization in chlorophyte algae.</title>
        <authorList>
            <person name="Puginier C."/>
            <person name="Libourel C."/>
            <person name="Otte J."/>
            <person name="Skaloud P."/>
            <person name="Haon M."/>
            <person name="Grisel S."/>
            <person name="Petersen M."/>
            <person name="Berrin J.G."/>
            <person name="Delaux P.M."/>
            <person name="Dal Grande F."/>
            <person name="Keller J."/>
        </authorList>
    </citation>
    <scope>NUCLEOTIDE SEQUENCE [LARGE SCALE GENOMIC DNA]</scope>
    <source>
        <strain evidence="4 5">SAG 2145</strain>
    </source>
</reference>
<comment type="caution">
    <text evidence="4">The sequence shown here is derived from an EMBL/GenBank/DDBJ whole genome shotgun (WGS) entry which is preliminary data.</text>
</comment>
<dbReference type="SUPFAM" id="SSF53335">
    <property type="entry name" value="S-adenosyl-L-methionine-dependent methyltransferases"/>
    <property type="match status" value="1"/>
</dbReference>
<dbReference type="InterPro" id="IPR042086">
    <property type="entry name" value="MeTrfase_capping"/>
</dbReference>
<sequence>MAPVQRMHLALQSSSGAGGNKDESLPQASVSVTQTSRCDLSIGLPVLISQTSASHPAKRVYPTWGSSSCGSTHSADGVIAVCCTQRHSLAAHSCCSNRVTHCSGQQWDALAVNPAMGGLSSAAGRRSNGYPLSRFGNPASQTNPSQIWLPVVYKPTDPDKGQRQAKANQAGQDLLFAAVEDILSSPASRRGPFSVADIGCSVGNNSLPELAAVVRCLDEQGARDREVSITHVDQLSNNWQHLFEALASASGGYPKVRSLNQGGPVFSYGLARDMYLQCFPTSSLHLVYSGITFHWGSSAVNVIDHVVAQYSADEHVRRAAEAQGHADLLQWLQMRAKELKSGGHLIATAIGTSDEASYQSVRQIFDISYKCWSQLHSDGLITQMEYARACFPLYLFDLADALKLIQQELAGTFEVVNSSAGAGSTVAALATSASAEERSSVAAATCMAAIAPGFRQQISGRCEAEQESILQGLKQAVQREFIAAKFVPSTQYILLALRRK</sequence>
<dbReference type="Proteomes" id="UP001438707">
    <property type="component" value="Unassembled WGS sequence"/>
</dbReference>
<dbReference type="AlphaFoldDB" id="A0AAW1QX41"/>
<dbReference type="GO" id="GO:0046872">
    <property type="term" value="F:metal ion binding"/>
    <property type="evidence" value="ECO:0007669"/>
    <property type="project" value="UniProtKB-KW"/>
</dbReference>
<dbReference type="Gene3D" id="3.40.50.150">
    <property type="entry name" value="Vaccinia Virus protein VP39"/>
    <property type="match status" value="1"/>
</dbReference>
<name>A0AAW1QX41_9CHLO</name>
<evidence type="ECO:0000313" key="5">
    <source>
        <dbReference type="Proteomes" id="UP001438707"/>
    </source>
</evidence>
<evidence type="ECO:0000256" key="1">
    <source>
        <dbReference type="ARBA" id="ARBA00022723"/>
    </source>
</evidence>